<evidence type="ECO:0000313" key="5">
    <source>
        <dbReference type="Proteomes" id="UP001218218"/>
    </source>
</evidence>
<keyword evidence="2" id="KW-0812">Transmembrane</keyword>
<dbReference type="AlphaFoldDB" id="A0AAD7EWN5"/>
<dbReference type="CDD" id="cd12087">
    <property type="entry name" value="TM_EGFR-like"/>
    <property type="match status" value="1"/>
</dbReference>
<feature type="chain" id="PRO_5041932675" description="Mid2 domain-containing protein" evidence="3">
    <location>
        <begin position="20"/>
        <end position="372"/>
    </location>
</feature>
<evidence type="ECO:0000256" key="1">
    <source>
        <dbReference type="SAM" id="MobiDB-lite"/>
    </source>
</evidence>
<feature type="compositionally biased region" description="Low complexity" evidence="1">
    <location>
        <begin position="268"/>
        <end position="285"/>
    </location>
</feature>
<keyword evidence="5" id="KW-1185">Reference proteome</keyword>
<feature type="compositionally biased region" description="Polar residues" evidence="1">
    <location>
        <begin position="162"/>
        <end position="175"/>
    </location>
</feature>
<feature type="signal peptide" evidence="3">
    <location>
        <begin position="1"/>
        <end position="19"/>
    </location>
</feature>
<reference evidence="4" key="1">
    <citation type="submission" date="2023-03" db="EMBL/GenBank/DDBJ databases">
        <title>Massive genome expansion in bonnet fungi (Mycena s.s.) driven by repeated elements and novel gene families across ecological guilds.</title>
        <authorList>
            <consortium name="Lawrence Berkeley National Laboratory"/>
            <person name="Harder C.B."/>
            <person name="Miyauchi S."/>
            <person name="Viragh M."/>
            <person name="Kuo A."/>
            <person name="Thoen E."/>
            <person name="Andreopoulos B."/>
            <person name="Lu D."/>
            <person name="Skrede I."/>
            <person name="Drula E."/>
            <person name="Henrissat B."/>
            <person name="Morin E."/>
            <person name="Kohler A."/>
            <person name="Barry K."/>
            <person name="LaButti K."/>
            <person name="Morin E."/>
            <person name="Salamov A."/>
            <person name="Lipzen A."/>
            <person name="Mereny Z."/>
            <person name="Hegedus B."/>
            <person name="Baldrian P."/>
            <person name="Stursova M."/>
            <person name="Weitz H."/>
            <person name="Taylor A."/>
            <person name="Grigoriev I.V."/>
            <person name="Nagy L.G."/>
            <person name="Martin F."/>
            <person name="Kauserud H."/>
        </authorList>
    </citation>
    <scope>NUCLEOTIDE SEQUENCE</scope>
    <source>
        <strain evidence="4">CBHHK002</strain>
    </source>
</reference>
<feature type="compositionally biased region" description="Low complexity" evidence="1">
    <location>
        <begin position="176"/>
        <end position="186"/>
    </location>
</feature>
<feature type="transmembrane region" description="Helical" evidence="2">
    <location>
        <begin position="189"/>
        <end position="214"/>
    </location>
</feature>
<sequence>MVIPLLAIICSISFPLSRALIITLPSKTITTGALTLTYQSEAADAKGNLSFYIGHIGGVGGYFLLNQDVVPATTPTKLQLNLFDKIGDGQQWEISAGLATEGLSGLFAVSDPVVVLSALSVSASASSASASAASASASVASVASVSAASVSVSRASALSAATSNNTPTGTSIPNKTSQSTSTTKSSPSVGLIVGITLGIVAILIILVLFAFLYFRKQRRRRRALDSHSHIDIDPAFVPHSAFVTSHAGSSYGADSLAPKIEPFMPAPSTRVSRSETLTTTTTGSSKAAQARQEYLRNQMREVQWQLQAQGATSPSVTSRSEAPSGSEDDSVGLAQARLQNEALQQRIQALEEQLQSRWALGLSDEPPPGYLE</sequence>
<keyword evidence="2" id="KW-0472">Membrane</keyword>
<feature type="compositionally biased region" description="Polar residues" evidence="1">
    <location>
        <begin position="306"/>
        <end position="323"/>
    </location>
</feature>
<gene>
    <name evidence="4" type="ORF">DFH08DRAFT_80437</name>
</gene>
<dbReference type="EMBL" id="JARIHO010000012">
    <property type="protein sequence ID" value="KAJ7352170.1"/>
    <property type="molecule type" value="Genomic_DNA"/>
</dbReference>
<keyword evidence="3" id="KW-0732">Signal</keyword>
<protein>
    <recommendedName>
        <fullName evidence="6">Mid2 domain-containing protein</fullName>
    </recommendedName>
</protein>
<feature type="region of interest" description="Disordered" evidence="1">
    <location>
        <begin position="306"/>
        <end position="333"/>
    </location>
</feature>
<dbReference type="Proteomes" id="UP001218218">
    <property type="component" value="Unassembled WGS sequence"/>
</dbReference>
<name>A0AAD7EWN5_9AGAR</name>
<evidence type="ECO:0000313" key="4">
    <source>
        <dbReference type="EMBL" id="KAJ7352170.1"/>
    </source>
</evidence>
<feature type="region of interest" description="Disordered" evidence="1">
    <location>
        <begin position="161"/>
        <end position="186"/>
    </location>
</feature>
<evidence type="ECO:0000256" key="3">
    <source>
        <dbReference type="SAM" id="SignalP"/>
    </source>
</evidence>
<comment type="caution">
    <text evidence="4">The sequence shown here is derived from an EMBL/GenBank/DDBJ whole genome shotgun (WGS) entry which is preliminary data.</text>
</comment>
<accession>A0AAD7EWN5</accession>
<organism evidence="4 5">
    <name type="scientific">Mycena albidolilacea</name>
    <dbReference type="NCBI Taxonomy" id="1033008"/>
    <lineage>
        <taxon>Eukaryota</taxon>
        <taxon>Fungi</taxon>
        <taxon>Dikarya</taxon>
        <taxon>Basidiomycota</taxon>
        <taxon>Agaricomycotina</taxon>
        <taxon>Agaricomycetes</taxon>
        <taxon>Agaricomycetidae</taxon>
        <taxon>Agaricales</taxon>
        <taxon>Marasmiineae</taxon>
        <taxon>Mycenaceae</taxon>
        <taxon>Mycena</taxon>
    </lineage>
</organism>
<evidence type="ECO:0000256" key="2">
    <source>
        <dbReference type="SAM" id="Phobius"/>
    </source>
</evidence>
<keyword evidence="2" id="KW-1133">Transmembrane helix</keyword>
<feature type="region of interest" description="Disordered" evidence="1">
    <location>
        <begin position="262"/>
        <end position="287"/>
    </location>
</feature>
<proteinExistence type="predicted"/>
<evidence type="ECO:0008006" key="6">
    <source>
        <dbReference type="Google" id="ProtNLM"/>
    </source>
</evidence>